<feature type="transmembrane region" description="Helical" evidence="6">
    <location>
        <begin position="120"/>
        <end position="143"/>
    </location>
</feature>
<keyword evidence="2 6" id="KW-0812">Transmembrane</keyword>
<dbReference type="InterPro" id="IPR020846">
    <property type="entry name" value="MFS_dom"/>
</dbReference>
<dbReference type="InterPro" id="IPR052528">
    <property type="entry name" value="Sugar_transport-like"/>
</dbReference>
<dbReference type="PROSITE" id="PS50850">
    <property type="entry name" value="MFS"/>
    <property type="match status" value="1"/>
</dbReference>
<evidence type="ECO:0000313" key="9">
    <source>
        <dbReference type="Proteomes" id="UP001219605"/>
    </source>
</evidence>
<feature type="transmembrane region" description="Helical" evidence="6">
    <location>
        <begin position="232"/>
        <end position="256"/>
    </location>
</feature>
<accession>A0ABY7ZR48</accession>
<evidence type="ECO:0000256" key="2">
    <source>
        <dbReference type="ARBA" id="ARBA00022692"/>
    </source>
</evidence>
<feature type="transmembrane region" description="Helical" evidence="6">
    <location>
        <begin position="95"/>
        <end position="114"/>
    </location>
</feature>
<keyword evidence="4 6" id="KW-0472">Membrane</keyword>
<comment type="subcellular location">
    <subcellularLocation>
        <location evidence="1">Cell membrane</location>
        <topology evidence="1">Multi-pass membrane protein</topology>
    </subcellularLocation>
</comment>
<feature type="transmembrane region" description="Helical" evidence="6">
    <location>
        <begin position="319"/>
        <end position="344"/>
    </location>
</feature>
<feature type="transmembrane region" description="Helical" evidence="6">
    <location>
        <begin position="155"/>
        <end position="176"/>
    </location>
</feature>
<dbReference type="InterPro" id="IPR005828">
    <property type="entry name" value="MFS_sugar_transport-like"/>
</dbReference>
<dbReference type="Pfam" id="PF00083">
    <property type="entry name" value="Sugar_tr"/>
    <property type="match status" value="1"/>
</dbReference>
<proteinExistence type="predicted"/>
<feature type="transmembrane region" description="Helical" evidence="6">
    <location>
        <begin position="262"/>
        <end position="285"/>
    </location>
</feature>
<evidence type="ECO:0000256" key="3">
    <source>
        <dbReference type="ARBA" id="ARBA00022989"/>
    </source>
</evidence>
<evidence type="ECO:0000313" key="8">
    <source>
        <dbReference type="EMBL" id="WDZ85504.1"/>
    </source>
</evidence>
<dbReference type="SUPFAM" id="SSF103473">
    <property type="entry name" value="MFS general substrate transporter"/>
    <property type="match status" value="1"/>
</dbReference>
<dbReference type="PANTHER" id="PTHR23526">
    <property type="entry name" value="INTEGRAL MEMBRANE TRANSPORT PROTEIN-RELATED"/>
    <property type="match status" value="1"/>
</dbReference>
<sequence length="415" mass="41241">MGDRRAGPGGPGLPPRAVPDGPGRLPRGQLGLLVAHTVVVQAVTFMLRPAASYRALELDVPAAWLGALGASFAVVPLLLAVPSGQAVDRFGERRVMLTGSALLVASGAGFVLAGDTVAGLVAATVLLGTGHLCAVVGQQALVANRVPAHRYDAAFGYYTFAASLGQAVGPGLIVAFGGDRPIPDTGAIFVGATVLALPLLVTSALLRPSGHHRRAAGPAAGGVRGLLRQPGLVRALTVSCVVLAAVDITLFYLPALGAERDIAAGSIGVLLALRAGASMASRLLLGRLVAAVGRRRLLIATVALSAVGLGLLLPPLPFWAMAVVITVAGLGLGAGQPLTMSFLAESAPPGLRGRAMSLRLTGNRLGQVLIPSTAGVLAAGTGAAGVLACTALGLAGAAVAATGLPAAPPEPPEPE</sequence>
<dbReference type="Gene3D" id="1.20.1250.20">
    <property type="entry name" value="MFS general substrate transporter like domains"/>
    <property type="match status" value="1"/>
</dbReference>
<dbReference type="RefSeq" id="WP_275032215.1">
    <property type="nucleotide sequence ID" value="NZ_CP118615.1"/>
</dbReference>
<dbReference type="InterPro" id="IPR011701">
    <property type="entry name" value="MFS"/>
</dbReference>
<gene>
    <name evidence="8" type="ORF">PVK37_03330</name>
</gene>
<evidence type="ECO:0000256" key="4">
    <source>
        <dbReference type="ARBA" id="ARBA00023136"/>
    </source>
</evidence>
<feature type="transmembrane region" description="Helical" evidence="6">
    <location>
        <begin position="188"/>
        <end position="206"/>
    </location>
</feature>
<feature type="domain" description="Major facilitator superfamily (MFS) profile" evidence="7">
    <location>
        <begin position="29"/>
        <end position="408"/>
    </location>
</feature>
<keyword evidence="9" id="KW-1185">Reference proteome</keyword>
<dbReference type="InterPro" id="IPR036259">
    <property type="entry name" value="MFS_trans_sf"/>
</dbReference>
<feature type="transmembrane region" description="Helical" evidence="6">
    <location>
        <begin position="297"/>
        <end position="313"/>
    </location>
</feature>
<organism evidence="8 9">
    <name type="scientific">Micromonospora cathayae</name>
    <dbReference type="NCBI Taxonomy" id="3028804"/>
    <lineage>
        <taxon>Bacteria</taxon>
        <taxon>Bacillati</taxon>
        <taxon>Actinomycetota</taxon>
        <taxon>Actinomycetes</taxon>
        <taxon>Micromonosporales</taxon>
        <taxon>Micromonosporaceae</taxon>
        <taxon>Micromonospora</taxon>
    </lineage>
</organism>
<name>A0ABY7ZR48_9ACTN</name>
<dbReference type="InterPro" id="IPR005829">
    <property type="entry name" value="Sugar_transporter_CS"/>
</dbReference>
<dbReference type="EMBL" id="CP118615">
    <property type="protein sequence ID" value="WDZ85504.1"/>
    <property type="molecule type" value="Genomic_DNA"/>
</dbReference>
<keyword evidence="3 6" id="KW-1133">Transmembrane helix</keyword>
<evidence type="ECO:0000256" key="5">
    <source>
        <dbReference type="SAM" id="MobiDB-lite"/>
    </source>
</evidence>
<dbReference type="PROSITE" id="PS00217">
    <property type="entry name" value="SUGAR_TRANSPORT_2"/>
    <property type="match status" value="1"/>
</dbReference>
<evidence type="ECO:0000256" key="6">
    <source>
        <dbReference type="SAM" id="Phobius"/>
    </source>
</evidence>
<dbReference type="Pfam" id="PF07690">
    <property type="entry name" value="MFS_1"/>
    <property type="match status" value="1"/>
</dbReference>
<dbReference type="Proteomes" id="UP001219605">
    <property type="component" value="Chromosome"/>
</dbReference>
<evidence type="ECO:0000256" key="1">
    <source>
        <dbReference type="ARBA" id="ARBA00004651"/>
    </source>
</evidence>
<feature type="transmembrane region" description="Helical" evidence="6">
    <location>
        <begin position="63"/>
        <end position="83"/>
    </location>
</feature>
<feature type="region of interest" description="Disordered" evidence="5">
    <location>
        <begin position="1"/>
        <end position="21"/>
    </location>
</feature>
<reference evidence="8 9" key="1">
    <citation type="submission" date="2023-02" db="EMBL/GenBank/DDBJ databases">
        <authorList>
            <person name="Mo P."/>
        </authorList>
    </citation>
    <scope>NUCLEOTIDE SEQUENCE [LARGE SCALE GENOMIC DNA]</scope>
    <source>
        <strain evidence="8 9">HUAS 3</strain>
    </source>
</reference>
<protein>
    <submittedName>
        <fullName evidence="8">MFS transporter</fullName>
    </submittedName>
</protein>
<evidence type="ECO:0000259" key="7">
    <source>
        <dbReference type="PROSITE" id="PS50850"/>
    </source>
</evidence>
<dbReference type="PANTHER" id="PTHR23526:SF4">
    <property type="entry name" value="INTEGRAL MEMBRANE TRANSPORT PROTEIN"/>
    <property type="match status" value="1"/>
</dbReference>